<dbReference type="EMBL" id="BKAL01000001">
    <property type="protein sequence ID" value="GEP67304.1"/>
    <property type="molecule type" value="Genomic_DNA"/>
</dbReference>
<evidence type="ECO:0000313" key="2">
    <source>
        <dbReference type="Proteomes" id="UP000321798"/>
    </source>
</evidence>
<comment type="caution">
    <text evidence="1">The sequence shown here is derived from an EMBL/GenBank/DDBJ whole genome shotgun (WGS) entry which is preliminary data.</text>
</comment>
<evidence type="ECO:0000313" key="1">
    <source>
        <dbReference type="EMBL" id="GEP67304.1"/>
    </source>
</evidence>
<keyword evidence="2" id="KW-1185">Reference proteome</keyword>
<protein>
    <recommendedName>
        <fullName evidence="3">TFIIS-type domain-containing protein</fullName>
    </recommendedName>
</protein>
<organism evidence="1 2">
    <name type="scientific">Cellulomonas soli</name>
    <dbReference type="NCBI Taxonomy" id="931535"/>
    <lineage>
        <taxon>Bacteria</taxon>
        <taxon>Bacillati</taxon>
        <taxon>Actinomycetota</taxon>
        <taxon>Actinomycetes</taxon>
        <taxon>Micrococcales</taxon>
        <taxon>Cellulomonadaceae</taxon>
        <taxon>Cellulomonas</taxon>
    </lineage>
</organism>
<proteinExistence type="predicted"/>
<reference evidence="1 2" key="1">
    <citation type="submission" date="2019-07" db="EMBL/GenBank/DDBJ databases">
        <title>Whole genome shotgun sequence of Cellulomonas soli NBRC 109434.</title>
        <authorList>
            <person name="Hosoyama A."/>
            <person name="Uohara A."/>
            <person name="Ohji S."/>
            <person name="Ichikawa N."/>
        </authorList>
    </citation>
    <scope>NUCLEOTIDE SEQUENCE [LARGE SCALE GENOMIC DNA]</scope>
    <source>
        <strain evidence="1 2">NBRC 109434</strain>
    </source>
</reference>
<dbReference type="AlphaFoldDB" id="A0A512P7X7"/>
<name>A0A512P7X7_9CELL</name>
<evidence type="ECO:0008006" key="3">
    <source>
        <dbReference type="Google" id="ProtNLM"/>
    </source>
</evidence>
<sequence>MSRPAATDDETGSRCVQCGTPTSTRIRLALPDGRPALFVSCDACERTSWYAIGGDGTPMTRVQILGPHEP</sequence>
<dbReference type="RefSeq" id="WP_146951105.1">
    <property type="nucleotide sequence ID" value="NZ_BAABBJ010000005.1"/>
</dbReference>
<gene>
    <name evidence="1" type="ORF">CSO01_00190</name>
</gene>
<dbReference type="Proteomes" id="UP000321798">
    <property type="component" value="Unassembled WGS sequence"/>
</dbReference>
<dbReference type="OrthoDB" id="4829533at2"/>
<accession>A0A512P7X7</accession>